<name>A0ABQ7QIZ7_PLUXY</name>
<evidence type="ECO:0008006" key="3">
    <source>
        <dbReference type="Google" id="ProtNLM"/>
    </source>
</evidence>
<sequence>MEPPDPGGTASPEVGQYVTIESSMDTDASVSSIKTSRKRIRPSRMCKHCNKKRRKHGRINKEHDCACSQADDTWEKCQVRLDRLPPTCKNCSASANGERNDLSHNAFSSECPERTKWDAIARSRISYC</sequence>
<comment type="caution">
    <text evidence="1">The sequence shown here is derived from an EMBL/GenBank/DDBJ whole genome shotgun (WGS) entry which is preliminary data.</text>
</comment>
<keyword evidence="2" id="KW-1185">Reference proteome</keyword>
<accession>A0ABQ7QIZ7</accession>
<gene>
    <name evidence="1" type="ORF">JYU34_010111</name>
</gene>
<dbReference type="Proteomes" id="UP000823941">
    <property type="component" value="Chromosome 14"/>
</dbReference>
<protein>
    <recommendedName>
        <fullName evidence="3">Zn(2)-C6 fungal-type domain-containing protein</fullName>
    </recommendedName>
</protein>
<evidence type="ECO:0000313" key="1">
    <source>
        <dbReference type="EMBL" id="KAG7304755.1"/>
    </source>
</evidence>
<organism evidence="1 2">
    <name type="scientific">Plutella xylostella</name>
    <name type="common">Diamondback moth</name>
    <name type="synonym">Plutella maculipennis</name>
    <dbReference type="NCBI Taxonomy" id="51655"/>
    <lineage>
        <taxon>Eukaryota</taxon>
        <taxon>Metazoa</taxon>
        <taxon>Ecdysozoa</taxon>
        <taxon>Arthropoda</taxon>
        <taxon>Hexapoda</taxon>
        <taxon>Insecta</taxon>
        <taxon>Pterygota</taxon>
        <taxon>Neoptera</taxon>
        <taxon>Endopterygota</taxon>
        <taxon>Lepidoptera</taxon>
        <taxon>Glossata</taxon>
        <taxon>Ditrysia</taxon>
        <taxon>Yponomeutoidea</taxon>
        <taxon>Plutellidae</taxon>
        <taxon>Plutella</taxon>
    </lineage>
</organism>
<reference evidence="1 2" key="1">
    <citation type="submission" date="2021-06" db="EMBL/GenBank/DDBJ databases">
        <title>A haploid diamondback moth (Plutella xylostella L.) genome assembly resolves 31 chromosomes and identifies a diamide resistance mutation.</title>
        <authorList>
            <person name="Ward C.M."/>
            <person name="Perry K.D."/>
            <person name="Baker G."/>
            <person name="Powis K."/>
            <person name="Heckel D.G."/>
            <person name="Baxter S.W."/>
        </authorList>
    </citation>
    <scope>NUCLEOTIDE SEQUENCE [LARGE SCALE GENOMIC DNA]</scope>
    <source>
        <strain evidence="1 2">LV</strain>
        <tissue evidence="1">Single pupa</tissue>
    </source>
</reference>
<dbReference type="EMBL" id="JAHIBW010000014">
    <property type="protein sequence ID" value="KAG7304755.1"/>
    <property type="molecule type" value="Genomic_DNA"/>
</dbReference>
<proteinExistence type="predicted"/>
<evidence type="ECO:0000313" key="2">
    <source>
        <dbReference type="Proteomes" id="UP000823941"/>
    </source>
</evidence>